<dbReference type="Proteomes" id="UP000053732">
    <property type="component" value="Unassembled WGS sequence"/>
</dbReference>
<proteinExistence type="predicted"/>
<evidence type="ECO:0000313" key="2">
    <source>
        <dbReference type="Proteomes" id="UP000053732"/>
    </source>
</evidence>
<sequence>MYGVIDRLVADYGVGYFKLEYNIEGLQSAVFDESVGEEPRRLRIRAQSHIPQVGP</sequence>
<gene>
    <name evidence="1" type="ORF">PCAMFM013_S002g000490</name>
</gene>
<keyword evidence="2" id="KW-1185">Reference proteome</keyword>
<protein>
    <submittedName>
        <fullName evidence="1">Str. FM013</fullName>
    </submittedName>
</protein>
<reference evidence="1 2" key="1">
    <citation type="journal article" date="2014" name="Nat. Commun.">
        <title>Multiple recent horizontal transfers of a large genomic region in cheese making fungi.</title>
        <authorList>
            <person name="Cheeseman K."/>
            <person name="Ropars J."/>
            <person name="Renault P."/>
            <person name="Dupont J."/>
            <person name="Gouzy J."/>
            <person name="Branca A."/>
            <person name="Abraham A.L."/>
            <person name="Ceppi M."/>
            <person name="Conseiller E."/>
            <person name="Debuchy R."/>
            <person name="Malagnac F."/>
            <person name="Goarin A."/>
            <person name="Silar P."/>
            <person name="Lacoste S."/>
            <person name="Sallet E."/>
            <person name="Bensimon A."/>
            <person name="Giraud T."/>
            <person name="Brygoo Y."/>
        </authorList>
    </citation>
    <scope>NUCLEOTIDE SEQUENCE [LARGE SCALE GENOMIC DNA]</scope>
    <source>
        <strain evidence="2">FM 013</strain>
    </source>
</reference>
<evidence type="ECO:0000313" key="1">
    <source>
        <dbReference type="EMBL" id="CRL18620.1"/>
    </source>
</evidence>
<name>A0A0G4NX51_PENC3</name>
<dbReference type="EMBL" id="HG793135">
    <property type="protein sequence ID" value="CRL18620.1"/>
    <property type="molecule type" value="Genomic_DNA"/>
</dbReference>
<organism evidence="1 2">
    <name type="scientific">Penicillium camemberti (strain FM 013)</name>
    <dbReference type="NCBI Taxonomy" id="1429867"/>
    <lineage>
        <taxon>Eukaryota</taxon>
        <taxon>Fungi</taxon>
        <taxon>Dikarya</taxon>
        <taxon>Ascomycota</taxon>
        <taxon>Pezizomycotina</taxon>
        <taxon>Eurotiomycetes</taxon>
        <taxon>Eurotiomycetidae</taxon>
        <taxon>Eurotiales</taxon>
        <taxon>Aspergillaceae</taxon>
        <taxon>Penicillium</taxon>
    </lineage>
</organism>
<accession>A0A0G4NX51</accession>
<dbReference type="AlphaFoldDB" id="A0A0G4NX51"/>